<sequence length="588" mass="64729">MAGLAERGWNLQKSPDARKTVGNDGLLASTSLQADGGRRLLGGWTPQALQSLEKEQSRYYRHGVLGSKCDVAAELDPVQRGLVTEERANELIQVFFTFSGRQPSSLAQFELTAAEVDELQAGGADSSAGSAAALYNLCLFDRDVRRRLEQYQAGIQKSMSLDAELEHVRAYLEKWIEEWSPHSQGQRTNWHLMHDALCSWLLLAVHIARARFQSSKDPCVQRQQTDLRQSQHGQQQLLLRLSTWMFQEALKVPDALVITHRASILPFAASVILRFSNRRDLVLGVALPMAGEPGKPTVRTFVRDAGRQMLVMLYTNSIHTPSPQYSRGGSEQGETLPERSSNAPVETSHATLSSNGLSADETLAKQTHPPLDSFQHGFEPYLPPYVPDHSQTTFDPTFAFNICDFPYVPEPAQTQLSPQGSLCQPWSSSELDNWIGIAVPQAADPTYQCQDMMLHAEHTAGTLGIPSHGAFDLPMVASTADTQQPQQPHMGATASTWTMEHLAPIAPTVTACNGSVSAEGRDAQREAEKQVWEGKKSYTVGVKSFTTPSEKGKRTAGEALAEEQKEAEKIPCKRHENAVKGRSYGDES</sequence>
<evidence type="ECO:0000313" key="2">
    <source>
        <dbReference type="Proteomes" id="UP001281147"/>
    </source>
</evidence>
<dbReference type="Proteomes" id="UP001281147">
    <property type="component" value="Unassembled WGS sequence"/>
</dbReference>
<dbReference type="EMBL" id="JAUTXU010000380">
    <property type="protein sequence ID" value="KAK3681999.1"/>
    <property type="molecule type" value="Genomic_DNA"/>
</dbReference>
<evidence type="ECO:0000313" key="1">
    <source>
        <dbReference type="EMBL" id="KAK3681999.1"/>
    </source>
</evidence>
<proteinExistence type="predicted"/>
<organism evidence="1 2">
    <name type="scientific">Vermiconidia calcicola</name>
    <dbReference type="NCBI Taxonomy" id="1690605"/>
    <lineage>
        <taxon>Eukaryota</taxon>
        <taxon>Fungi</taxon>
        <taxon>Dikarya</taxon>
        <taxon>Ascomycota</taxon>
        <taxon>Pezizomycotina</taxon>
        <taxon>Dothideomycetes</taxon>
        <taxon>Dothideomycetidae</taxon>
        <taxon>Mycosphaerellales</taxon>
        <taxon>Extremaceae</taxon>
        <taxon>Vermiconidia</taxon>
    </lineage>
</organism>
<name>A0ACC3MCJ9_9PEZI</name>
<reference evidence="1" key="1">
    <citation type="submission" date="2023-07" db="EMBL/GenBank/DDBJ databases">
        <title>Black Yeasts Isolated from many extreme environments.</title>
        <authorList>
            <person name="Coleine C."/>
            <person name="Stajich J.E."/>
            <person name="Selbmann L."/>
        </authorList>
    </citation>
    <scope>NUCLEOTIDE SEQUENCE</scope>
    <source>
        <strain evidence="1">CCFEE 5714</strain>
    </source>
</reference>
<accession>A0ACC3MCJ9</accession>
<gene>
    <name evidence="1" type="ORF">LTR37_020677</name>
</gene>
<keyword evidence="2" id="KW-1185">Reference proteome</keyword>
<protein>
    <submittedName>
        <fullName evidence="1">Uncharacterized protein</fullName>
    </submittedName>
</protein>
<comment type="caution">
    <text evidence="1">The sequence shown here is derived from an EMBL/GenBank/DDBJ whole genome shotgun (WGS) entry which is preliminary data.</text>
</comment>